<name>A0AAD2PWV1_9STRA</name>
<evidence type="ECO:0000256" key="8">
    <source>
        <dbReference type="ARBA" id="ARBA00039612"/>
    </source>
</evidence>
<reference evidence="13" key="1">
    <citation type="submission" date="2023-08" db="EMBL/GenBank/DDBJ databases">
        <authorList>
            <person name="Audoor S."/>
            <person name="Bilcke G."/>
        </authorList>
    </citation>
    <scope>NUCLEOTIDE SEQUENCE</scope>
</reference>
<keyword evidence="4" id="KW-0547">Nucleotide-binding</keyword>
<evidence type="ECO:0000256" key="1">
    <source>
        <dbReference type="ARBA" id="ARBA00006485"/>
    </source>
</evidence>
<evidence type="ECO:0000256" key="5">
    <source>
        <dbReference type="ARBA" id="ARBA00022777"/>
    </source>
</evidence>
<dbReference type="InterPro" id="IPR050108">
    <property type="entry name" value="CDK"/>
</dbReference>
<dbReference type="GO" id="GO:0005524">
    <property type="term" value="F:ATP binding"/>
    <property type="evidence" value="ECO:0007669"/>
    <property type="project" value="UniProtKB-KW"/>
</dbReference>
<keyword evidence="6" id="KW-0067">ATP-binding</keyword>
<evidence type="ECO:0000256" key="9">
    <source>
        <dbReference type="ARBA" id="ARBA00041902"/>
    </source>
</evidence>
<comment type="similarity">
    <text evidence="1">Belongs to the protein kinase superfamily. CMGC Ser/Thr protein kinase family. CDC2/CDKX subfamily.</text>
</comment>
<feature type="region of interest" description="Disordered" evidence="11">
    <location>
        <begin position="1"/>
        <end position="48"/>
    </location>
</feature>
<dbReference type="Gene3D" id="3.30.200.20">
    <property type="entry name" value="Phosphorylase Kinase, domain 1"/>
    <property type="match status" value="1"/>
</dbReference>
<dbReference type="InterPro" id="IPR000719">
    <property type="entry name" value="Prot_kinase_dom"/>
</dbReference>
<sequence length="386" mass="43674">MSKKRDRWDSSSSSEEEKEEATPKPLAASKNNSATKATTTTTSSNKFPLHNPLLQGCRSVYDTYDRIDKVSEGSYGIVWKARDLATQEIVALKQIKFEQPELMEQQGFPLTALREISTLLQLQHESIVGVKEMVVGSGDDKVFMVMEFMEKDLQQAIKDTRQYPNVLRQAELKGIMKQILEGVAYMHEHWMLHRDLKTSNILVHSTGRVALCDLGLARRYEVPAQPLTLLVVTLWYRAPELLMGETKYGPPIDVWSLGCIFGELILAGEALMQGQGELDQLDKLFQMVGLPTEESWPDYDQLPHASMFRWKKQTSKDNDNRSAPLLAKKFPINAPPHFKQSFLDGNGYDLLSKLLALDPKQRITAKEALAHPYFHTGVPSELPVLF</sequence>
<dbReference type="PANTHER" id="PTHR24056:SF107">
    <property type="entry name" value="CYCLIN-DEPENDENT KINASE 11A-RELATED"/>
    <property type="match status" value="1"/>
</dbReference>
<feature type="compositionally biased region" description="Low complexity" evidence="11">
    <location>
        <begin position="27"/>
        <end position="46"/>
    </location>
</feature>
<dbReference type="AlphaFoldDB" id="A0AAD2PWV1"/>
<evidence type="ECO:0000313" key="13">
    <source>
        <dbReference type="EMBL" id="CAJ1962875.1"/>
    </source>
</evidence>
<evidence type="ECO:0000259" key="12">
    <source>
        <dbReference type="PROSITE" id="PS50011"/>
    </source>
</evidence>
<feature type="domain" description="Protein kinase" evidence="12">
    <location>
        <begin position="64"/>
        <end position="374"/>
    </location>
</feature>
<protein>
    <recommendedName>
        <fullName evidence="8">Cyclin-dependent kinase 2 homolog</fullName>
    </recommendedName>
    <alternativeName>
        <fullName evidence="9">Cell division control protein 2 homolog</fullName>
    </alternativeName>
    <alternativeName>
        <fullName evidence="10">cdc2-related kinase 2</fullName>
    </alternativeName>
</protein>
<accession>A0AAD2PWV1</accession>
<dbReference type="SUPFAM" id="SSF56112">
    <property type="entry name" value="Protein kinase-like (PK-like)"/>
    <property type="match status" value="1"/>
</dbReference>
<dbReference type="GO" id="GO:0004674">
    <property type="term" value="F:protein serine/threonine kinase activity"/>
    <property type="evidence" value="ECO:0007669"/>
    <property type="project" value="UniProtKB-KW"/>
</dbReference>
<dbReference type="Proteomes" id="UP001295423">
    <property type="component" value="Unassembled WGS sequence"/>
</dbReference>
<dbReference type="Gene3D" id="1.10.510.10">
    <property type="entry name" value="Transferase(Phosphotransferase) domain 1"/>
    <property type="match status" value="1"/>
</dbReference>
<dbReference type="Pfam" id="PF00069">
    <property type="entry name" value="Pkinase"/>
    <property type="match status" value="1"/>
</dbReference>
<dbReference type="PROSITE" id="PS00108">
    <property type="entry name" value="PROTEIN_KINASE_ST"/>
    <property type="match status" value="1"/>
</dbReference>
<dbReference type="GO" id="GO:0010556">
    <property type="term" value="P:regulation of macromolecule biosynthetic process"/>
    <property type="evidence" value="ECO:0007669"/>
    <property type="project" value="UniProtKB-ARBA"/>
</dbReference>
<dbReference type="SMART" id="SM00220">
    <property type="entry name" value="S_TKc"/>
    <property type="match status" value="1"/>
</dbReference>
<dbReference type="PROSITE" id="PS50011">
    <property type="entry name" value="PROTEIN_KINASE_DOM"/>
    <property type="match status" value="1"/>
</dbReference>
<evidence type="ECO:0000313" key="14">
    <source>
        <dbReference type="Proteomes" id="UP001295423"/>
    </source>
</evidence>
<keyword evidence="14" id="KW-1185">Reference proteome</keyword>
<proteinExistence type="inferred from homology"/>
<evidence type="ECO:0000256" key="2">
    <source>
        <dbReference type="ARBA" id="ARBA00022527"/>
    </source>
</evidence>
<dbReference type="FunFam" id="1.10.510.10:FF:000624">
    <property type="entry name" value="Mitogen-activated protein kinase"/>
    <property type="match status" value="1"/>
</dbReference>
<evidence type="ECO:0000256" key="10">
    <source>
        <dbReference type="ARBA" id="ARBA00042858"/>
    </source>
</evidence>
<dbReference type="GO" id="GO:0080090">
    <property type="term" value="P:regulation of primary metabolic process"/>
    <property type="evidence" value="ECO:0007669"/>
    <property type="project" value="UniProtKB-ARBA"/>
</dbReference>
<dbReference type="FunFam" id="3.30.200.20:FF:000172">
    <property type="entry name" value="cyclin-dependent kinase G-2 isoform X1"/>
    <property type="match status" value="1"/>
</dbReference>
<evidence type="ECO:0000256" key="6">
    <source>
        <dbReference type="ARBA" id="ARBA00022840"/>
    </source>
</evidence>
<evidence type="ECO:0000256" key="7">
    <source>
        <dbReference type="ARBA" id="ARBA00038543"/>
    </source>
</evidence>
<dbReference type="EMBL" id="CAKOGP040002125">
    <property type="protein sequence ID" value="CAJ1962875.1"/>
    <property type="molecule type" value="Genomic_DNA"/>
</dbReference>
<comment type="caution">
    <text evidence="13">The sequence shown here is derived from an EMBL/GenBank/DDBJ whole genome shotgun (WGS) entry which is preliminary data.</text>
</comment>
<comment type="subunit">
    <text evidence="7">May form a complex composed of at least the catalytic subunit CRK2 and a cyclin.</text>
</comment>
<dbReference type="GO" id="GO:0007346">
    <property type="term" value="P:regulation of mitotic cell cycle"/>
    <property type="evidence" value="ECO:0007669"/>
    <property type="project" value="TreeGrafter"/>
</dbReference>
<evidence type="ECO:0000256" key="11">
    <source>
        <dbReference type="SAM" id="MobiDB-lite"/>
    </source>
</evidence>
<organism evidence="13 14">
    <name type="scientific">Cylindrotheca closterium</name>
    <dbReference type="NCBI Taxonomy" id="2856"/>
    <lineage>
        <taxon>Eukaryota</taxon>
        <taxon>Sar</taxon>
        <taxon>Stramenopiles</taxon>
        <taxon>Ochrophyta</taxon>
        <taxon>Bacillariophyta</taxon>
        <taxon>Bacillariophyceae</taxon>
        <taxon>Bacillariophycidae</taxon>
        <taxon>Bacillariales</taxon>
        <taxon>Bacillariaceae</taxon>
        <taxon>Cylindrotheca</taxon>
    </lineage>
</organism>
<dbReference type="PANTHER" id="PTHR24056">
    <property type="entry name" value="CELL DIVISION PROTEIN KINASE"/>
    <property type="match status" value="1"/>
</dbReference>
<keyword evidence="5" id="KW-0418">Kinase</keyword>
<dbReference type="InterPro" id="IPR011009">
    <property type="entry name" value="Kinase-like_dom_sf"/>
</dbReference>
<evidence type="ECO:0000256" key="3">
    <source>
        <dbReference type="ARBA" id="ARBA00022679"/>
    </source>
</evidence>
<dbReference type="InterPro" id="IPR008271">
    <property type="entry name" value="Ser/Thr_kinase_AS"/>
</dbReference>
<gene>
    <name evidence="13" type="ORF">CYCCA115_LOCUS19896</name>
</gene>
<keyword evidence="2" id="KW-0723">Serine/threonine-protein kinase</keyword>
<keyword evidence="3" id="KW-0808">Transferase</keyword>
<evidence type="ECO:0000256" key="4">
    <source>
        <dbReference type="ARBA" id="ARBA00022741"/>
    </source>
</evidence>
<dbReference type="GO" id="GO:0005634">
    <property type="term" value="C:nucleus"/>
    <property type="evidence" value="ECO:0007669"/>
    <property type="project" value="TreeGrafter"/>
</dbReference>